<dbReference type="OrthoDB" id="9808461at2"/>
<dbReference type="PaxDb" id="522772-Dacet_0080"/>
<gene>
    <name evidence="11" type="ordered locus">Dacet_0080</name>
</gene>
<name>D4H1D8_DENA2</name>
<organism evidence="11 12">
    <name type="scientific">Denitrovibrio acetiphilus (strain DSM 12809 / NBRC 114555 / N2460)</name>
    <dbReference type="NCBI Taxonomy" id="522772"/>
    <lineage>
        <taxon>Bacteria</taxon>
        <taxon>Pseudomonadati</taxon>
        <taxon>Deferribacterota</taxon>
        <taxon>Deferribacteres</taxon>
        <taxon>Deferribacterales</taxon>
        <taxon>Geovibrionaceae</taxon>
        <taxon>Denitrovibrio</taxon>
    </lineage>
</organism>
<dbReference type="Pfam" id="PF12704">
    <property type="entry name" value="MacB_PCD"/>
    <property type="match status" value="1"/>
</dbReference>
<dbReference type="eggNOG" id="COG4591">
    <property type="taxonomic scope" value="Bacteria"/>
</dbReference>
<feature type="domain" description="MacB-like periplasmic core" evidence="10">
    <location>
        <begin position="25"/>
        <end position="247"/>
    </location>
</feature>
<feature type="transmembrane region" description="Helical" evidence="8">
    <location>
        <begin position="327"/>
        <end position="353"/>
    </location>
</feature>
<dbReference type="KEGG" id="dap:Dacet_0080"/>
<feature type="transmembrane region" description="Helical" evidence="8">
    <location>
        <begin position="373"/>
        <end position="393"/>
    </location>
</feature>
<evidence type="ECO:0000256" key="1">
    <source>
        <dbReference type="ARBA" id="ARBA00004651"/>
    </source>
</evidence>
<dbReference type="PANTHER" id="PTHR30489:SF0">
    <property type="entry name" value="LIPOPROTEIN-RELEASING SYSTEM TRANSMEMBRANE PROTEIN LOLE"/>
    <property type="match status" value="1"/>
</dbReference>
<feature type="transmembrane region" description="Helical" evidence="8">
    <location>
        <begin position="274"/>
        <end position="299"/>
    </location>
</feature>
<evidence type="ECO:0000256" key="3">
    <source>
        <dbReference type="ARBA" id="ARBA00022448"/>
    </source>
</evidence>
<dbReference type="InterPro" id="IPR051447">
    <property type="entry name" value="Lipoprotein-release_system"/>
</dbReference>
<dbReference type="EMBL" id="CP001968">
    <property type="protein sequence ID" value="ADD66886.1"/>
    <property type="molecule type" value="Genomic_DNA"/>
</dbReference>
<dbReference type="FunCoup" id="D4H1D8">
    <property type="interactions" value="271"/>
</dbReference>
<dbReference type="Proteomes" id="UP000002012">
    <property type="component" value="Chromosome"/>
</dbReference>
<feature type="transmembrane region" description="Helical" evidence="8">
    <location>
        <begin position="20"/>
        <end position="46"/>
    </location>
</feature>
<dbReference type="PANTHER" id="PTHR30489">
    <property type="entry name" value="LIPOPROTEIN-RELEASING SYSTEM TRANSMEMBRANE PROTEIN LOLE"/>
    <property type="match status" value="1"/>
</dbReference>
<evidence type="ECO:0000313" key="11">
    <source>
        <dbReference type="EMBL" id="ADD66886.1"/>
    </source>
</evidence>
<dbReference type="InterPro" id="IPR003838">
    <property type="entry name" value="ABC3_permease_C"/>
</dbReference>
<evidence type="ECO:0000256" key="6">
    <source>
        <dbReference type="ARBA" id="ARBA00022989"/>
    </source>
</evidence>
<dbReference type="GO" id="GO:0042953">
    <property type="term" value="P:lipoprotein transport"/>
    <property type="evidence" value="ECO:0007669"/>
    <property type="project" value="InterPro"/>
</dbReference>
<dbReference type="Pfam" id="PF02687">
    <property type="entry name" value="FtsX"/>
    <property type="match status" value="1"/>
</dbReference>
<dbReference type="STRING" id="522772.Dacet_0080"/>
<evidence type="ECO:0000256" key="7">
    <source>
        <dbReference type="ARBA" id="ARBA00023136"/>
    </source>
</evidence>
<feature type="domain" description="ABC3 transporter permease C-terminal" evidence="9">
    <location>
        <begin position="277"/>
        <end position="403"/>
    </location>
</feature>
<keyword evidence="4" id="KW-1003">Cell membrane</keyword>
<comment type="similarity">
    <text evidence="2">Belongs to the ABC-4 integral membrane protein family. LolC/E subfamily.</text>
</comment>
<dbReference type="AlphaFoldDB" id="D4H1D8"/>
<protein>
    <submittedName>
        <fullName evidence="11">Lipoprotein releasing system, transmembrane protein, LolC/E family</fullName>
    </submittedName>
</protein>
<keyword evidence="3" id="KW-0813">Transport</keyword>
<keyword evidence="12" id="KW-1185">Reference proteome</keyword>
<evidence type="ECO:0000256" key="5">
    <source>
        <dbReference type="ARBA" id="ARBA00022692"/>
    </source>
</evidence>
<dbReference type="InterPro" id="IPR011925">
    <property type="entry name" value="LolCE_TM"/>
</dbReference>
<reference evidence="11 12" key="1">
    <citation type="journal article" date="2010" name="Stand. Genomic Sci.">
        <title>Complete genome sequence of Denitrovibrio acetiphilus type strain (N2460).</title>
        <authorList>
            <person name="Kiss H."/>
            <person name="Lang E."/>
            <person name="Lapidus A."/>
            <person name="Copeland A."/>
            <person name="Nolan M."/>
            <person name="Glavina Del Rio T."/>
            <person name="Chen F."/>
            <person name="Lucas S."/>
            <person name="Tice H."/>
            <person name="Cheng J.F."/>
            <person name="Han C."/>
            <person name="Goodwin L."/>
            <person name="Pitluck S."/>
            <person name="Liolios K."/>
            <person name="Pati A."/>
            <person name="Ivanova N."/>
            <person name="Mavromatis K."/>
            <person name="Chen A."/>
            <person name="Palaniappan K."/>
            <person name="Land M."/>
            <person name="Hauser L."/>
            <person name="Chang Y.J."/>
            <person name="Jeffries C.D."/>
            <person name="Detter J.C."/>
            <person name="Brettin T."/>
            <person name="Spring S."/>
            <person name="Rohde M."/>
            <person name="Goker M."/>
            <person name="Woyke T."/>
            <person name="Bristow J."/>
            <person name="Eisen J.A."/>
            <person name="Markowitz V."/>
            <person name="Hugenholtz P."/>
            <person name="Kyrpides N.C."/>
            <person name="Klenk H.P."/>
        </authorList>
    </citation>
    <scope>NUCLEOTIDE SEQUENCE [LARGE SCALE GENOMIC DNA]</scope>
    <source>
        <strain evidence="12">DSM 12809 / NBRC 114555 / N2460</strain>
    </source>
</reference>
<evidence type="ECO:0000313" key="12">
    <source>
        <dbReference type="Proteomes" id="UP000002012"/>
    </source>
</evidence>
<keyword evidence="6 8" id="KW-1133">Transmembrane helix</keyword>
<sequence length="410" mass="45141" precursor="true">MKFERFVAGRYLRSRKSNKILSFISGISILGILLGVATLIVVVSVMSGFSDNLKNRILGANAHIVVNRVDVSPIKNWQGIGKIIEDVDGVTGVSPFILNQVLLTSENNVSGVVVRGVVPERELKVTSIKKFMTDGYFNDISKKAENGNPQIAVGKELAANLGVLPGDEVVMVSPFGKKGPFGITPKMKRFEVSGIFDTGMYEYNNSLAYIDISDAQEFFGTGDIASGFSISTGNFDKAPAIAAQIQKELDFPFWSRDWISMNKNLFSALKLEKYAMFIILTLIIIVASFNVISMITVTVKDKKRDIAIMRAMGAPEKMISRIFMKQGMIIGITGTVFGNILGFVICVVLERFKLISLPEDVYFMDRIPVKMELSTFVVVTVCALLITYIAGLFPAKQSAKLDPIEALRRD</sequence>
<dbReference type="NCBIfam" id="TIGR02212">
    <property type="entry name" value="lolCE"/>
    <property type="match status" value="1"/>
</dbReference>
<dbReference type="RefSeq" id="WP_013009434.1">
    <property type="nucleotide sequence ID" value="NC_013943.1"/>
</dbReference>
<evidence type="ECO:0000256" key="2">
    <source>
        <dbReference type="ARBA" id="ARBA00005236"/>
    </source>
</evidence>
<evidence type="ECO:0000259" key="9">
    <source>
        <dbReference type="Pfam" id="PF02687"/>
    </source>
</evidence>
<proteinExistence type="inferred from homology"/>
<dbReference type="HOGENOM" id="CLU_000604_8_1_0"/>
<evidence type="ECO:0000259" key="10">
    <source>
        <dbReference type="Pfam" id="PF12704"/>
    </source>
</evidence>
<dbReference type="GO" id="GO:0098797">
    <property type="term" value="C:plasma membrane protein complex"/>
    <property type="evidence" value="ECO:0007669"/>
    <property type="project" value="TreeGrafter"/>
</dbReference>
<evidence type="ECO:0000256" key="8">
    <source>
        <dbReference type="SAM" id="Phobius"/>
    </source>
</evidence>
<keyword evidence="7 8" id="KW-0472">Membrane</keyword>
<comment type="subcellular location">
    <subcellularLocation>
        <location evidence="1">Cell membrane</location>
        <topology evidence="1">Multi-pass membrane protein</topology>
    </subcellularLocation>
</comment>
<keyword evidence="5 8" id="KW-0812">Transmembrane</keyword>
<accession>D4H1D8</accession>
<dbReference type="GO" id="GO:0044874">
    <property type="term" value="P:lipoprotein localization to outer membrane"/>
    <property type="evidence" value="ECO:0007669"/>
    <property type="project" value="TreeGrafter"/>
</dbReference>
<evidence type="ECO:0000256" key="4">
    <source>
        <dbReference type="ARBA" id="ARBA00022475"/>
    </source>
</evidence>
<dbReference type="InterPro" id="IPR025857">
    <property type="entry name" value="MacB_PCD"/>
</dbReference>
<dbReference type="InParanoid" id="D4H1D8"/>
<keyword evidence="11" id="KW-0449">Lipoprotein</keyword>